<dbReference type="RefSeq" id="WP_343762574.1">
    <property type="nucleotide sequence ID" value="NZ_BAAAFG010000001.1"/>
</dbReference>
<reference evidence="2" key="1">
    <citation type="journal article" date="2019" name="Int. J. Syst. Evol. Microbiol.">
        <title>The Global Catalogue of Microorganisms (GCM) 10K type strain sequencing project: providing services to taxonomists for standard genome sequencing and annotation.</title>
        <authorList>
            <consortium name="The Broad Institute Genomics Platform"/>
            <consortium name="The Broad Institute Genome Sequencing Center for Infectious Disease"/>
            <person name="Wu L."/>
            <person name="Ma J."/>
        </authorList>
    </citation>
    <scope>NUCLEOTIDE SEQUENCE [LARGE SCALE GENOMIC DNA]</scope>
    <source>
        <strain evidence="2">JCM 16082</strain>
    </source>
</reference>
<dbReference type="EMBL" id="BAAAFG010000001">
    <property type="protein sequence ID" value="GAA0871018.1"/>
    <property type="molecule type" value="Genomic_DNA"/>
</dbReference>
<accession>A0ABP3XNX2</accession>
<sequence>MKDLCLFIIALITVNSIAQTDFRGVSWGATTQMVLSQEDNNLISNEENKLIYEVSLGDINGTMMYQFTSSNKLMSGKYFLTPDYVNSTFYIRDYELFQDLLTQKYGQPVSYPRTNGIDKDNWGPKLVEGSLNLETRWETDRAEISLISLKTTDRVLIQIDYVSNEFGRMGIKEKKKQILKDL</sequence>
<organism evidence="1 2">
    <name type="scientific">Gangjinia marincola</name>
    <dbReference type="NCBI Taxonomy" id="578463"/>
    <lineage>
        <taxon>Bacteria</taxon>
        <taxon>Pseudomonadati</taxon>
        <taxon>Bacteroidota</taxon>
        <taxon>Flavobacteriia</taxon>
        <taxon>Flavobacteriales</taxon>
        <taxon>Flavobacteriaceae</taxon>
        <taxon>Gangjinia</taxon>
    </lineage>
</organism>
<evidence type="ECO:0000313" key="1">
    <source>
        <dbReference type="EMBL" id="GAA0871018.1"/>
    </source>
</evidence>
<comment type="caution">
    <text evidence="1">The sequence shown here is derived from an EMBL/GenBank/DDBJ whole genome shotgun (WGS) entry which is preliminary data.</text>
</comment>
<evidence type="ECO:0000313" key="2">
    <source>
        <dbReference type="Proteomes" id="UP001500507"/>
    </source>
</evidence>
<name>A0ABP3XNX2_9FLAO</name>
<protein>
    <submittedName>
        <fullName evidence="1">Uncharacterized protein</fullName>
    </submittedName>
</protein>
<keyword evidence="2" id="KW-1185">Reference proteome</keyword>
<proteinExistence type="predicted"/>
<gene>
    <name evidence="1" type="ORF">GCM10009117_01630</name>
</gene>
<dbReference type="Proteomes" id="UP001500507">
    <property type="component" value="Unassembled WGS sequence"/>
</dbReference>